<dbReference type="RefSeq" id="WP_012822983.1">
    <property type="nucleotide sequence ID" value="NC_013422.1"/>
</dbReference>
<dbReference type="AlphaFoldDB" id="D0KWE9"/>
<keyword evidence="2" id="KW-1185">Reference proteome</keyword>
<evidence type="ECO:0000313" key="1">
    <source>
        <dbReference type="EMBL" id="ACX94946.1"/>
    </source>
</evidence>
<dbReference type="KEGG" id="hna:Hneap_0081"/>
<gene>
    <name evidence="1" type="ordered locus">Hneap_0081</name>
</gene>
<dbReference type="EMBL" id="CP001801">
    <property type="protein sequence ID" value="ACX94946.1"/>
    <property type="molecule type" value="Genomic_DNA"/>
</dbReference>
<evidence type="ECO:0000313" key="2">
    <source>
        <dbReference type="Proteomes" id="UP000009102"/>
    </source>
</evidence>
<sequence>MKQKEIDRWAKARTKGMLMYVLLTGIVSYGIPMFAVMTFLFHHSKLSVVQSAALWLAAGAFYGIATWLVQEHRYRKATDVPQV</sequence>
<accession>D0KWE9</accession>
<protein>
    <submittedName>
        <fullName evidence="1">Uncharacterized protein</fullName>
    </submittedName>
</protein>
<proteinExistence type="predicted"/>
<dbReference type="Proteomes" id="UP000009102">
    <property type="component" value="Chromosome"/>
</dbReference>
<organism evidence="1 2">
    <name type="scientific">Halothiobacillus neapolitanus (strain ATCC 23641 / DSM 15147 / CIP 104769 / NCIMB 8539 / c2)</name>
    <name type="common">Thiobacillus neapolitanus</name>
    <dbReference type="NCBI Taxonomy" id="555778"/>
    <lineage>
        <taxon>Bacteria</taxon>
        <taxon>Pseudomonadati</taxon>
        <taxon>Pseudomonadota</taxon>
        <taxon>Gammaproteobacteria</taxon>
        <taxon>Chromatiales</taxon>
        <taxon>Halothiobacillaceae</taxon>
        <taxon>Halothiobacillus</taxon>
    </lineage>
</organism>
<dbReference type="HOGENOM" id="CLU_193676_0_0_6"/>
<name>D0KWE9_HALNC</name>
<reference evidence="1 2" key="1">
    <citation type="submission" date="2009-10" db="EMBL/GenBank/DDBJ databases">
        <title>Complete sequence of Halothiobacillus neapolitanus c2.</title>
        <authorList>
            <consortium name="US DOE Joint Genome Institute"/>
            <person name="Lucas S."/>
            <person name="Copeland A."/>
            <person name="Lapidus A."/>
            <person name="Glavina del Rio T."/>
            <person name="Tice H."/>
            <person name="Bruce D."/>
            <person name="Goodwin L."/>
            <person name="Pitluck S."/>
            <person name="Davenport K."/>
            <person name="Brettin T."/>
            <person name="Detter J.C."/>
            <person name="Han C."/>
            <person name="Tapia R."/>
            <person name="Larimer F."/>
            <person name="Land M."/>
            <person name="Hauser L."/>
            <person name="Kyrpides N."/>
            <person name="Mikhailova N."/>
            <person name="Kerfeld C."/>
            <person name="Cannon G."/>
            <person name="Heinhort S."/>
        </authorList>
    </citation>
    <scope>NUCLEOTIDE SEQUENCE [LARGE SCALE GENOMIC DNA]</scope>
    <source>
        <strain evidence="2">ATCC 23641 / c2</strain>
    </source>
</reference>
<dbReference type="STRING" id="555778.Hneap_0081"/>